<protein>
    <submittedName>
        <fullName evidence="3">2-iminobutanoate/2-iminopropanoate deaminase-like</fullName>
    </submittedName>
</protein>
<evidence type="ECO:0000313" key="3">
    <source>
        <dbReference type="RefSeq" id="XP_018336044.1"/>
    </source>
</evidence>
<dbReference type="GeneID" id="108744668"/>
<dbReference type="STRING" id="224129.A0A1W4XJ82"/>
<reference evidence="3" key="1">
    <citation type="submission" date="2025-08" db="UniProtKB">
        <authorList>
            <consortium name="RefSeq"/>
        </authorList>
    </citation>
    <scope>IDENTIFICATION</scope>
    <source>
        <tissue evidence="3">Entire body</tissue>
    </source>
</reference>
<dbReference type="PANTHER" id="PTHR11803">
    <property type="entry name" value="2-IMINOBUTANOATE/2-IMINOPROPANOATE DEAMINASE RIDA"/>
    <property type="match status" value="1"/>
</dbReference>
<keyword evidence="2" id="KW-1185">Reference proteome</keyword>
<dbReference type="Pfam" id="PF01042">
    <property type="entry name" value="Ribonuc_L-PSP"/>
    <property type="match status" value="1"/>
</dbReference>
<dbReference type="GO" id="GO:0005829">
    <property type="term" value="C:cytosol"/>
    <property type="evidence" value="ECO:0007669"/>
    <property type="project" value="TreeGrafter"/>
</dbReference>
<dbReference type="RefSeq" id="XP_018336044.1">
    <property type="nucleotide sequence ID" value="XM_018480542.1"/>
</dbReference>
<dbReference type="KEGG" id="apln:108744668"/>
<evidence type="ECO:0000256" key="1">
    <source>
        <dbReference type="ARBA" id="ARBA00010552"/>
    </source>
</evidence>
<organism evidence="2 3">
    <name type="scientific">Agrilus planipennis</name>
    <name type="common">Emerald ash borer</name>
    <name type="synonym">Agrilus marcopoli</name>
    <dbReference type="NCBI Taxonomy" id="224129"/>
    <lineage>
        <taxon>Eukaryota</taxon>
        <taxon>Metazoa</taxon>
        <taxon>Ecdysozoa</taxon>
        <taxon>Arthropoda</taxon>
        <taxon>Hexapoda</taxon>
        <taxon>Insecta</taxon>
        <taxon>Pterygota</taxon>
        <taxon>Neoptera</taxon>
        <taxon>Endopterygota</taxon>
        <taxon>Coleoptera</taxon>
        <taxon>Polyphaga</taxon>
        <taxon>Elateriformia</taxon>
        <taxon>Buprestoidea</taxon>
        <taxon>Buprestidae</taxon>
        <taxon>Agrilinae</taxon>
        <taxon>Agrilus</taxon>
    </lineage>
</organism>
<dbReference type="CDD" id="cd00448">
    <property type="entry name" value="YjgF_YER057c_UK114_family"/>
    <property type="match status" value="1"/>
</dbReference>
<dbReference type="PANTHER" id="PTHR11803:SF39">
    <property type="entry name" value="2-IMINOBUTANOATE_2-IMINOPROPANOATE DEAMINASE"/>
    <property type="match status" value="1"/>
</dbReference>
<gene>
    <name evidence="3" type="primary">LOC108744668</name>
</gene>
<sequence length="135" mass="14856">MAVTKRNIISCCVAPPTGPYSHAVLADNVVYVSGTFGIDRRTGEFVCGGTGEEFRQALRNMRTVLKEAGSDFDKVVKVNIILRNMKDLCIINNIYKEYFYELPYPARTIHQGKLPMSAAVEIEAVALSGPVDLGE</sequence>
<dbReference type="InParanoid" id="A0A1W4XJ82"/>
<dbReference type="InterPro" id="IPR006056">
    <property type="entry name" value="RidA"/>
</dbReference>
<dbReference type="OrthoDB" id="309640at2759"/>
<dbReference type="Gene3D" id="3.30.1330.40">
    <property type="entry name" value="RutC-like"/>
    <property type="match status" value="1"/>
</dbReference>
<dbReference type="AlphaFoldDB" id="A0A1W4XJ82"/>
<dbReference type="SUPFAM" id="SSF55298">
    <property type="entry name" value="YjgF-like"/>
    <property type="match status" value="1"/>
</dbReference>
<evidence type="ECO:0000313" key="2">
    <source>
        <dbReference type="Proteomes" id="UP000192223"/>
    </source>
</evidence>
<dbReference type="GO" id="GO:0005739">
    <property type="term" value="C:mitochondrion"/>
    <property type="evidence" value="ECO:0007669"/>
    <property type="project" value="TreeGrafter"/>
</dbReference>
<name>A0A1W4XJ82_AGRPL</name>
<accession>A0A1W4XJ82</accession>
<dbReference type="Proteomes" id="UP000192223">
    <property type="component" value="Unplaced"/>
</dbReference>
<dbReference type="GO" id="GO:0019239">
    <property type="term" value="F:deaminase activity"/>
    <property type="evidence" value="ECO:0007669"/>
    <property type="project" value="TreeGrafter"/>
</dbReference>
<proteinExistence type="inferred from homology"/>
<comment type="similarity">
    <text evidence="1">Belongs to the RutC family.</text>
</comment>
<dbReference type="InterPro" id="IPR035959">
    <property type="entry name" value="RutC-like_sf"/>
</dbReference>
<dbReference type="FunFam" id="3.30.1330.40:FF:000001">
    <property type="entry name" value="L-PSP family endoribonuclease"/>
    <property type="match status" value="1"/>
</dbReference>
<dbReference type="InterPro" id="IPR006175">
    <property type="entry name" value="YjgF/YER057c/UK114"/>
</dbReference>
<dbReference type="NCBIfam" id="TIGR00004">
    <property type="entry name" value="Rid family detoxifying hydrolase"/>
    <property type="match status" value="1"/>
</dbReference>